<evidence type="ECO:0000313" key="3">
    <source>
        <dbReference type="Proteomes" id="UP001234989"/>
    </source>
</evidence>
<reference evidence="2" key="1">
    <citation type="submission" date="2023-08" db="EMBL/GenBank/DDBJ databases">
        <title>A de novo genome assembly of Solanum verrucosum Schlechtendal, a Mexican diploid species geographically isolated from the other diploid A-genome species in potato relatives.</title>
        <authorList>
            <person name="Hosaka K."/>
        </authorList>
    </citation>
    <scope>NUCLEOTIDE SEQUENCE</scope>
    <source>
        <tissue evidence="2">Young leaves</tissue>
    </source>
</reference>
<gene>
    <name evidence="2" type="ORF">MTR67_001112</name>
</gene>
<evidence type="ECO:0000313" key="2">
    <source>
        <dbReference type="EMBL" id="WMV07727.1"/>
    </source>
</evidence>
<evidence type="ECO:0000259" key="1">
    <source>
        <dbReference type="Pfam" id="PF24626"/>
    </source>
</evidence>
<sequence length="76" mass="8830">MEGDYVWLRVSPMNGVMKFKKKGKLSPIFIGPFWILGRVGELVYKLALPPSISFTHHFFHVSRFESLSFTHHLHTT</sequence>
<protein>
    <recommendedName>
        <fullName evidence="1">Tf2-1-like SH3-like domain-containing protein</fullName>
    </recommendedName>
</protein>
<feature type="domain" description="Tf2-1-like SH3-like" evidence="1">
    <location>
        <begin position="3"/>
        <end position="64"/>
    </location>
</feature>
<dbReference type="PANTHER" id="PTHR46148:SF60">
    <property type="entry name" value="CHROMO DOMAIN-CONTAINING PROTEIN"/>
    <property type="match status" value="1"/>
</dbReference>
<dbReference type="AlphaFoldDB" id="A0AAF0PNQ2"/>
<dbReference type="PANTHER" id="PTHR46148">
    <property type="entry name" value="CHROMO DOMAIN-CONTAINING PROTEIN"/>
    <property type="match status" value="1"/>
</dbReference>
<dbReference type="EMBL" id="CP133612">
    <property type="protein sequence ID" value="WMV07727.1"/>
    <property type="molecule type" value="Genomic_DNA"/>
</dbReference>
<dbReference type="InterPro" id="IPR056924">
    <property type="entry name" value="SH3_Tf2-1"/>
</dbReference>
<organism evidence="2 3">
    <name type="scientific">Solanum verrucosum</name>
    <dbReference type="NCBI Taxonomy" id="315347"/>
    <lineage>
        <taxon>Eukaryota</taxon>
        <taxon>Viridiplantae</taxon>
        <taxon>Streptophyta</taxon>
        <taxon>Embryophyta</taxon>
        <taxon>Tracheophyta</taxon>
        <taxon>Spermatophyta</taxon>
        <taxon>Magnoliopsida</taxon>
        <taxon>eudicotyledons</taxon>
        <taxon>Gunneridae</taxon>
        <taxon>Pentapetalae</taxon>
        <taxon>asterids</taxon>
        <taxon>lamiids</taxon>
        <taxon>Solanales</taxon>
        <taxon>Solanaceae</taxon>
        <taxon>Solanoideae</taxon>
        <taxon>Solaneae</taxon>
        <taxon>Solanum</taxon>
    </lineage>
</organism>
<name>A0AAF0PNQ2_SOLVR</name>
<dbReference type="Proteomes" id="UP001234989">
    <property type="component" value="Chromosome 1"/>
</dbReference>
<keyword evidence="3" id="KW-1185">Reference proteome</keyword>
<dbReference type="Pfam" id="PF24626">
    <property type="entry name" value="SH3_Tf2-1"/>
    <property type="match status" value="1"/>
</dbReference>
<accession>A0AAF0PNQ2</accession>
<proteinExistence type="predicted"/>